<evidence type="ECO:0000256" key="2">
    <source>
        <dbReference type="ARBA" id="ARBA00022723"/>
    </source>
</evidence>
<dbReference type="CDD" id="cd03528">
    <property type="entry name" value="Rieske_RO_ferredoxin"/>
    <property type="match status" value="1"/>
</dbReference>
<sequence length="120" mass="13618">MGEWVRVGKKDDIPVNGAKVVIVEETPIAVFRVGDDEFYAIEDTCTHDAASLSEGWFASDYVIECPRHGAWFDIRTGKALRMPAVYPVRTFAVKVEGDEVFVEWTPSEEEGERWGVHERE</sequence>
<keyword evidence="1" id="KW-0001">2Fe-2S</keyword>
<evidence type="ECO:0000256" key="3">
    <source>
        <dbReference type="ARBA" id="ARBA00023004"/>
    </source>
</evidence>
<dbReference type="AlphaFoldDB" id="A0A2H5XAT5"/>
<evidence type="ECO:0000313" key="7">
    <source>
        <dbReference type="Proteomes" id="UP000236173"/>
    </source>
</evidence>
<keyword evidence="3" id="KW-0408">Iron</keyword>
<keyword evidence="6" id="KW-0223">Dioxygenase</keyword>
<dbReference type="GO" id="GO:0051537">
    <property type="term" value="F:2 iron, 2 sulfur cluster binding"/>
    <property type="evidence" value="ECO:0007669"/>
    <property type="project" value="UniProtKB-KW"/>
</dbReference>
<dbReference type="Pfam" id="PF00355">
    <property type="entry name" value="Rieske"/>
    <property type="match status" value="1"/>
</dbReference>
<evidence type="ECO:0000256" key="4">
    <source>
        <dbReference type="ARBA" id="ARBA00023014"/>
    </source>
</evidence>
<dbReference type="Proteomes" id="UP000236173">
    <property type="component" value="Unassembled WGS sequence"/>
</dbReference>
<dbReference type="PROSITE" id="PS51296">
    <property type="entry name" value="RIESKE"/>
    <property type="match status" value="1"/>
</dbReference>
<evidence type="ECO:0000259" key="5">
    <source>
        <dbReference type="PROSITE" id="PS51296"/>
    </source>
</evidence>
<proteinExistence type="predicted"/>
<dbReference type="GO" id="GO:0046872">
    <property type="term" value="F:metal ion binding"/>
    <property type="evidence" value="ECO:0007669"/>
    <property type="project" value="UniProtKB-KW"/>
</dbReference>
<name>A0A2H5XAT5_9BACT</name>
<accession>A0A2H5XAT5</accession>
<reference evidence="7" key="1">
    <citation type="submission" date="2017-09" db="EMBL/GenBank/DDBJ databases">
        <title>Metaegenomics of thermophilic ammonia-oxidizing enrichment culture.</title>
        <authorList>
            <person name="Kato S."/>
            <person name="Suzuki K."/>
        </authorList>
    </citation>
    <scope>NUCLEOTIDE SEQUENCE [LARGE SCALE GENOMIC DNA]</scope>
</reference>
<dbReference type="PANTHER" id="PTHR21496">
    <property type="entry name" value="FERREDOXIN-RELATED"/>
    <property type="match status" value="1"/>
</dbReference>
<dbReference type="InterPro" id="IPR017941">
    <property type="entry name" value="Rieske_2Fe-2S"/>
</dbReference>
<dbReference type="GO" id="GO:0051213">
    <property type="term" value="F:dioxygenase activity"/>
    <property type="evidence" value="ECO:0007669"/>
    <property type="project" value="UniProtKB-KW"/>
</dbReference>
<keyword evidence="2" id="KW-0479">Metal-binding</keyword>
<evidence type="ECO:0000313" key="6">
    <source>
        <dbReference type="EMBL" id="GBC98302.1"/>
    </source>
</evidence>
<comment type="caution">
    <text evidence="6">The sequence shown here is derived from an EMBL/GenBank/DDBJ whole genome shotgun (WGS) entry which is preliminary data.</text>
</comment>
<dbReference type="Gene3D" id="2.102.10.10">
    <property type="entry name" value="Rieske [2Fe-2S] iron-sulphur domain"/>
    <property type="match status" value="1"/>
</dbReference>
<protein>
    <submittedName>
        <fullName evidence="6">3-phenylpropionate/cinnamic acid dioxygenase ferredoxin subunit</fullName>
    </submittedName>
</protein>
<dbReference type="PANTHER" id="PTHR21496:SF23">
    <property type="entry name" value="3-PHENYLPROPIONATE_CINNAMIC ACID DIOXYGENASE FERREDOXIN SUBUNIT"/>
    <property type="match status" value="1"/>
</dbReference>
<evidence type="ECO:0000256" key="1">
    <source>
        <dbReference type="ARBA" id="ARBA00022714"/>
    </source>
</evidence>
<dbReference type="EMBL" id="BEHT01000008">
    <property type="protein sequence ID" value="GBC98302.1"/>
    <property type="molecule type" value="Genomic_DNA"/>
</dbReference>
<organism evidence="6 7">
    <name type="scientific">Candidatus Fervidibacter japonicus</name>
    <dbReference type="NCBI Taxonomy" id="2035412"/>
    <lineage>
        <taxon>Bacteria</taxon>
        <taxon>Candidatus Fervidibacterota</taxon>
        <taxon>Candidatus Fervidibacter</taxon>
    </lineage>
</organism>
<gene>
    <name evidence="6" type="primary">hcaC_2</name>
    <name evidence="6" type="ORF">HRbin17_00804</name>
</gene>
<feature type="domain" description="Rieske" evidence="5">
    <location>
        <begin position="4"/>
        <end position="102"/>
    </location>
</feature>
<dbReference type="InterPro" id="IPR036922">
    <property type="entry name" value="Rieske_2Fe-2S_sf"/>
</dbReference>
<keyword evidence="4" id="KW-0411">Iron-sulfur</keyword>
<dbReference type="SUPFAM" id="SSF50022">
    <property type="entry name" value="ISP domain"/>
    <property type="match status" value="1"/>
</dbReference>
<keyword evidence="6" id="KW-0560">Oxidoreductase</keyword>